<dbReference type="PROSITE" id="PS00216">
    <property type="entry name" value="SUGAR_TRANSPORT_1"/>
    <property type="match status" value="1"/>
</dbReference>
<keyword evidence="4 6" id="KW-1133">Transmembrane helix</keyword>
<dbReference type="PANTHER" id="PTHR23501:SF109">
    <property type="entry name" value="MAJOR FACILITATOR SUPERFAMILY (MFS) PROFILE DOMAIN-CONTAINING PROTEIN-RELATED"/>
    <property type="match status" value="1"/>
</dbReference>
<feature type="domain" description="Major facilitator superfamily (MFS) profile" evidence="7">
    <location>
        <begin position="58"/>
        <end position="524"/>
    </location>
</feature>
<evidence type="ECO:0000256" key="2">
    <source>
        <dbReference type="ARBA" id="ARBA00022448"/>
    </source>
</evidence>
<feature type="transmembrane region" description="Helical" evidence="6">
    <location>
        <begin position="212"/>
        <end position="233"/>
    </location>
</feature>
<dbReference type="AlphaFoldDB" id="A0A6A5SLR1"/>
<evidence type="ECO:0000256" key="1">
    <source>
        <dbReference type="ARBA" id="ARBA00004141"/>
    </source>
</evidence>
<sequence>MATEKIDMAPTFEHTEHVEAVKTVHADGTVDMVDTHAIGGELDEMPPGYFRSVQFIGTVVAVCAGSICAYLGWVLPANTLALINQDIGPSPNLGWVGTVWILGSAIGFLLVGRLSDIFGRKWMVIGTTALSIIGNIVGGTAHTIETLIAANACNGVAAAGQLSFGIVLGELVPNKLRGPIATLVFMSSLPFAVFGPIIARKFIDNTAQGWRWSYYLGIIFGVITIVLYQFLYHPPSYSQLHVNGKTKWQAVKELDFFGIFLFITGCVLFLIGLSWGGQVYPWTSPKVLCTIIIGILTLVSFGLYEQYLCKTIPLMPPRLFKDVGYVALVIAACIGGMVYYSMTVVWPTLISTVYTTDIIEVGWQSSVVGGGVLLGQFVGGIALSYVPKVKWQCIILSMLGTAFVGSLAALGPDTHTFVITMGTLGCFVIGWIDNITFPGVTLVIGPQDIGLATGILGSIRALGGAVAQAIYVSILTNKAAIYIPEYVTPAATAAGLPASSLPQLFAGITLGNFSAVPDITPEIIAATGTAVRDAYVTTFHYIFYATIPFSILLIISCCLIPDMDKYLHNNVAKRLQHMGKLDGQANVKGEEKV</sequence>
<evidence type="ECO:0000313" key="9">
    <source>
        <dbReference type="Proteomes" id="UP000800038"/>
    </source>
</evidence>
<feature type="transmembrane region" description="Helical" evidence="6">
    <location>
        <begin position="282"/>
        <end position="304"/>
    </location>
</feature>
<keyword evidence="5 6" id="KW-0472">Membrane</keyword>
<evidence type="ECO:0000313" key="8">
    <source>
        <dbReference type="EMBL" id="KAF1940379.1"/>
    </source>
</evidence>
<feature type="transmembrane region" description="Helical" evidence="6">
    <location>
        <begin position="254"/>
        <end position="276"/>
    </location>
</feature>
<evidence type="ECO:0000256" key="4">
    <source>
        <dbReference type="ARBA" id="ARBA00022989"/>
    </source>
</evidence>
<dbReference type="SUPFAM" id="SSF103473">
    <property type="entry name" value="MFS general substrate transporter"/>
    <property type="match status" value="1"/>
</dbReference>
<dbReference type="InterPro" id="IPR053791">
    <property type="entry name" value="MFS_Tri12-like"/>
</dbReference>
<feature type="transmembrane region" description="Helical" evidence="6">
    <location>
        <begin position="180"/>
        <end position="200"/>
    </location>
</feature>
<feature type="transmembrane region" description="Helical" evidence="6">
    <location>
        <begin position="541"/>
        <end position="560"/>
    </location>
</feature>
<dbReference type="Gene3D" id="1.20.1720.10">
    <property type="entry name" value="Multidrug resistance protein D"/>
    <property type="match status" value="1"/>
</dbReference>
<gene>
    <name evidence="8" type="ORF">EJ02DRAFT_513194</name>
</gene>
<name>A0A6A5SLR1_9PLEO</name>
<protein>
    <submittedName>
        <fullName evidence="8">Fungal trichothecene efflux pump</fullName>
    </submittedName>
</protein>
<dbReference type="InterPro" id="IPR005829">
    <property type="entry name" value="Sugar_transporter_CS"/>
</dbReference>
<keyword evidence="2" id="KW-0813">Transport</keyword>
<dbReference type="InterPro" id="IPR020846">
    <property type="entry name" value="MFS_dom"/>
</dbReference>
<accession>A0A6A5SLR1</accession>
<dbReference type="OrthoDB" id="4161376at2759"/>
<evidence type="ECO:0000256" key="5">
    <source>
        <dbReference type="ARBA" id="ARBA00023136"/>
    </source>
</evidence>
<feature type="transmembrane region" description="Helical" evidence="6">
    <location>
        <begin position="93"/>
        <end position="111"/>
    </location>
</feature>
<feature type="transmembrane region" description="Helical" evidence="6">
    <location>
        <begin position="147"/>
        <end position="168"/>
    </location>
</feature>
<dbReference type="InterPro" id="IPR010573">
    <property type="entry name" value="MFS_Str1/Tri12-like"/>
</dbReference>
<dbReference type="PROSITE" id="PS50850">
    <property type="entry name" value="MFS"/>
    <property type="match status" value="1"/>
</dbReference>
<feature type="transmembrane region" description="Helical" evidence="6">
    <location>
        <begin position="123"/>
        <end position="141"/>
    </location>
</feature>
<keyword evidence="9" id="KW-1185">Reference proteome</keyword>
<feature type="transmembrane region" description="Helical" evidence="6">
    <location>
        <begin position="366"/>
        <end position="386"/>
    </location>
</feature>
<feature type="transmembrane region" description="Helical" evidence="6">
    <location>
        <begin position="393"/>
        <end position="411"/>
    </location>
</feature>
<dbReference type="Gene3D" id="1.20.1250.20">
    <property type="entry name" value="MFS general substrate transporter like domains"/>
    <property type="match status" value="1"/>
</dbReference>
<dbReference type="Proteomes" id="UP000800038">
    <property type="component" value="Unassembled WGS sequence"/>
</dbReference>
<evidence type="ECO:0000259" key="7">
    <source>
        <dbReference type="PROSITE" id="PS50850"/>
    </source>
</evidence>
<evidence type="ECO:0000256" key="3">
    <source>
        <dbReference type="ARBA" id="ARBA00022692"/>
    </source>
</evidence>
<comment type="subcellular location">
    <subcellularLocation>
        <location evidence="1">Membrane</location>
        <topology evidence="1">Multi-pass membrane protein</topology>
    </subcellularLocation>
</comment>
<organism evidence="8 9">
    <name type="scientific">Clathrospora elynae</name>
    <dbReference type="NCBI Taxonomy" id="706981"/>
    <lineage>
        <taxon>Eukaryota</taxon>
        <taxon>Fungi</taxon>
        <taxon>Dikarya</taxon>
        <taxon>Ascomycota</taxon>
        <taxon>Pezizomycotina</taxon>
        <taxon>Dothideomycetes</taxon>
        <taxon>Pleosporomycetidae</taxon>
        <taxon>Pleosporales</taxon>
        <taxon>Diademaceae</taxon>
        <taxon>Clathrospora</taxon>
    </lineage>
</organism>
<reference evidence="8" key="1">
    <citation type="journal article" date="2020" name="Stud. Mycol.">
        <title>101 Dothideomycetes genomes: a test case for predicting lifestyles and emergence of pathogens.</title>
        <authorList>
            <person name="Haridas S."/>
            <person name="Albert R."/>
            <person name="Binder M."/>
            <person name="Bloem J."/>
            <person name="Labutti K."/>
            <person name="Salamov A."/>
            <person name="Andreopoulos B."/>
            <person name="Baker S."/>
            <person name="Barry K."/>
            <person name="Bills G."/>
            <person name="Bluhm B."/>
            <person name="Cannon C."/>
            <person name="Castanera R."/>
            <person name="Culley D."/>
            <person name="Daum C."/>
            <person name="Ezra D."/>
            <person name="Gonzalez J."/>
            <person name="Henrissat B."/>
            <person name="Kuo A."/>
            <person name="Liang C."/>
            <person name="Lipzen A."/>
            <person name="Lutzoni F."/>
            <person name="Magnuson J."/>
            <person name="Mondo S."/>
            <person name="Nolan M."/>
            <person name="Ohm R."/>
            <person name="Pangilinan J."/>
            <person name="Park H.-J."/>
            <person name="Ramirez L."/>
            <person name="Alfaro M."/>
            <person name="Sun H."/>
            <person name="Tritt A."/>
            <person name="Yoshinaga Y."/>
            <person name="Zwiers L.-H."/>
            <person name="Turgeon B."/>
            <person name="Goodwin S."/>
            <person name="Spatafora J."/>
            <person name="Crous P."/>
            <person name="Grigoriev I."/>
        </authorList>
    </citation>
    <scope>NUCLEOTIDE SEQUENCE</scope>
    <source>
        <strain evidence="8">CBS 161.51</strain>
    </source>
</reference>
<dbReference type="GO" id="GO:0005886">
    <property type="term" value="C:plasma membrane"/>
    <property type="evidence" value="ECO:0007669"/>
    <property type="project" value="TreeGrafter"/>
</dbReference>
<dbReference type="GO" id="GO:0022857">
    <property type="term" value="F:transmembrane transporter activity"/>
    <property type="evidence" value="ECO:0007669"/>
    <property type="project" value="InterPro"/>
</dbReference>
<feature type="transmembrane region" description="Helical" evidence="6">
    <location>
        <begin position="449"/>
        <end position="474"/>
    </location>
</feature>
<feature type="transmembrane region" description="Helical" evidence="6">
    <location>
        <begin position="325"/>
        <end position="346"/>
    </location>
</feature>
<keyword evidence="3 6" id="KW-0812">Transmembrane</keyword>
<dbReference type="EMBL" id="ML976064">
    <property type="protein sequence ID" value="KAF1940379.1"/>
    <property type="molecule type" value="Genomic_DNA"/>
</dbReference>
<evidence type="ECO:0000256" key="6">
    <source>
        <dbReference type="SAM" id="Phobius"/>
    </source>
</evidence>
<dbReference type="Pfam" id="PF06609">
    <property type="entry name" value="TRI12"/>
    <property type="match status" value="1"/>
</dbReference>
<dbReference type="CDD" id="cd06179">
    <property type="entry name" value="MFS_TRI12_like"/>
    <property type="match status" value="1"/>
</dbReference>
<dbReference type="InterPro" id="IPR036259">
    <property type="entry name" value="MFS_trans_sf"/>
</dbReference>
<dbReference type="PANTHER" id="PTHR23501">
    <property type="entry name" value="MAJOR FACILITATOR SUPERFAMILY"/>
    <property type="match status" value="1"/>
</dbReference>
<feature type="transmembrane region" description="Helical" evidence="6">
    <location>
        <begin position="55"/>
        <end position="73"/>
    </location>
</feature>
<feature type="transmembrane region" description="Helical" evidence="6">
    <location>
        <begin position="417"/>
        <end position="437"/>
    </location>
</feature>
<proteinExistence type="predicted"/>